<evidence type="ECO:0000313" key="2">
    <source>
        <dbReference type="EMBL" id="OBT94812.1"/>
    </source>
</evidence>
<evidence type="ECO:0000256" key="1">
    <source>
        <dbReference type="SAM" id="MobiDB-lite"/>
    </source>
</evidence>
<reference evidence="3" key="2">
    <citation type="journal article" date="2018" name="Nat. Commun.">
        <title>Extreme sensitivity to ultraviolet light in the fungal pathogen causing white-nose syndrome of bats.</title>
        <authorList>
            <person name="Palmer J.M."/>
            <person name="Drees K.P."/>
            <person name="Foster J.T."/>
            <person name="Lindner D.L."/>
        </authorList>
    </citation>
    <scope>NUCLEOTIDE SEQUENCE [LARGE SCALE GENOMIC DNA]</scope>
    <source>
        <strain evidence="3">UAMH 10579</strain>
    </source>
</reference>
<proteinExistence type="predicted"/>
<dbReference type="Proteomes" id="UP000091956">
    <property type="component" value="Unassembled WGS sequence"/>
</dbReference>
<evidence type="ECO:0000313" key="3">
    <source>
        <dbReference type="Proteomes" id="UP000091956"/>
    </source>
</evidence>
<dbReference type="PANTHER" id="PTHR42093">
    <property type="match status" value="1"/>
</dbReference>
<gene>
    <name evidence="2" type="ORF">VE01_06304</name>
</gene>
<dbReference type="STRING" id="342668.A0A1B8GG57"/>
<dbReference type="GeneID" id="28839690"/>
<dbReference type="EMBL" id="KV460240">
    <property type="protein sequence ID" value="OBT94812.1"/>
    <property type="molecule type" value="Genomic_DNA"/>
</dbReference>
<reference evidence="2 3" key="1">
    <citation type="submission" date="2016-03" db="EMBL/GenBank/DDBJ databases">
        <title>Comparative genomics of Pseudogymnoascus destructans, the fungus causing white-nose syndrome of bats.</title>
        <authorList>
            <person name="Palmer J.M."/>
            <person name="Drees K.P."/>
            <person name="Foster J.T."/>
            <person name="Lindner D.L."/>
        </authorList>
    </citation>
    <scope>NUCLEOTIDE SEQUENCE [LARGE SCALE GENOMIC DNA]</scope>
    <source>
        <strain evidence="2 3">UAMH 10579</strain>
    </source>
</reference>
<dbReference type="RefSeq" id="XP_018128545.1">
    <property type="nucleotide sequence ID" value="XM_018275756.2"/>
</dbReference>
<dbReference type="OrthoDB" id="5366485at2759"/>
<feature type="compositionally biased region" description="Low complexity" evidence="1">
    <location>
        <begin position="37"/>
        <end position="91"/>
    </location>
</feature>
<dbReference type="Pfam" id="PF23151">
    <property type="entry name" value="NuiA_2"/>
    <property type="match status" value="1"/>
</dbReference>
<dbReference type="PANTHER" id="PTHR42093:SF1">
    <property type="match status" value="1"/>
</dbReference>
<sequence length="257" mass="27024">MGVILSLFHTVRNRNRSSQPPPAPAVPETHELDTLHASPTSAPPTATIPRPRLPPRVFAALSSRSRATAPASPAGVPAQAQALPAARAAPRQQKRGMADDASYLSFLEKANAPLGGSNEAQASGSGKKGFKTVDEGAKVPEVIRKAIEGVVYVSDADEGFEGVSLGTGGRGMVDGESFADLIGSPDGREIEILDISQWDERGEYKSIVDAIRDATSGGDVRVYRVPRGATRVEYWVVGVEEGEEGRLVGAKALSVES</sequence>
<feature type="region of interest" description="Disordered" evidence="1">
    <location>
        <begin position="12"/>
        <end position="97"/>
    </location>
</feature>
<name>A0A1B8GG57_9PEZI</name>
<dbReference type="AlphaFoldDB" id="A0A1B8GG57"/>
<keyword evidence="3" id="KW-1185">Reference proteome</keyword>
<accession>A0A1B8GG57</accession>
<protein>
    <submittedName>
        <fullName evidence="2">Uncharacterized protein</fullName>
    </submittedName>
</protein>
<organism evidence="2 3">
    <name type="scientific">Pseudogymnoascus verrucosus</name>
    <dbReference type="NCBI Taxonomy" id="342668"/>
    <lineage>
        <taxon>Eukaryota</taxon>
        <taxon>Fungi</taxon>
        <taxon>Dikarya</taxon>
        <taxon>Ascomycota</taxon>
        <taxon>Pezizomycotina</taxon>
        <taxon>Leotiomycetes</taxon>
        <taxon>Thelebolales</taxon>
        <taxon>Thelebolaceae</taxon>
        <taxon>Pseudogymnoascus</taxon>
    </lineage>
</organism>
<dbReference type="InterPro" id="IPR056539">
    <property type="entry name" value="NuiA-like"/>
</dbReference>